<sequence>MQVWILIGFVIALSFLTDPKAASTATSMTPVGWWTAAMAAVYIGGAAAMARIGVAATLRVLARAAGAGPSAARRQRLLTMAERAWLLGGFAALLASGYANFVSSTLALGPVPLLALWAALIPFVAALLLTWTIDYRAHRAIRQQMAGQWPPGERPLAIWTRSQYVLFHLRTHLLFIVALLSAIMLANDLLWRAAVSLWPPAQAEWIAAGGAFISAGAVFLLAPLMITRIWKTARLADGPLRRRIEELCDRLNLRYRDVLVWQTEGVLANAAVMGLIPQVRYVLLSDALLERMDERQVMGVFAHEAGHVTGRHLLTMAVFAVTVTMLASAVFTAAIDAPTLDNWVAIGATIGLLVPLWTFAFGWMSRRLERQSDVAAAWILSRQADGPQEQHWDDPHITPEGAALFAGALQRIAQLNGTPTTQPNWRHGSIASRVRYILSLGASGGSRRPIDRLVRRIKWGVWLALAAAVAAHAGLFVLLETG</sequence>
<name>A0A0F9VL51_9ZZZZ</name>
<keyword evidence="9" id="KW-0482">Metalloprotease</keyword>
<feature type="transmembrane region" description="Helical" evidence="11">
    <location>
        <begin position="313"/>
        <end position="337"/>
    </location>
</feature>
<dbReference type="Gene3D" id="3.30.2010.10">
    <property type="entry name" value="Metalloproteases ('zincins'), catalytic domain"/>
    <property type="match status" value="1"/>
</dbReference>
<feature type="transmembrane region" description="Helical" evidence="11">
    <location>
        <begin position="114"/>
        <end position="133"/>
    </location>
</feature>
<evidence type="ECO:0000256" key="8">
    <source>
        <dbReference type="ARBA" id="ARBA00022989"/>
    </source>
</evidence>
<feature type="transmembrane region" description="Helical" evidence="11">
    <location>
        <begin position="164"/>
        <end position="185"/>
    </location>
</feature>
<dbReference type="GO" id="GO:0004222">
    <property type="term" value="F:metalloendopeptidase activity"/>
    <property type="evidence" value="ECO:0007669"/>
    <property type="project" value="InterPro"/>
</dbReference>
<accession>A0A0F9VL51</accession>
<organism evidence="13">
    <name type="scientific">marine sediment metagenome</name>
    <dbReference type="NCBI Taxonomy" id="412755"/>
    <lineage>
        <taxon>unclassified sequences</taxon>
        <taxon>metagenomes</taxon>
        <taxon>ecological metagenomes</taxon>
    </lineage>
</organism>
<keyword evidence="8 11" id="KW-1133">Transmembrane helix</keyword>
<feature type="transmembrane region" description="Helical" evidence="11">
    <location>
        <begin position="31"/>
        <end position="54"/>
    </location>
</feature>
<comment type="caution">
    <text evidence="13">The sequence shown here is derived from an EMBL/GenBank/DDBJ whole genome shotgun (WGS) entry which is preliminary data.</text>
</comment>
<evidence type="ECO:0000256" key="5">
    <source>
        <dbReference type="ARBA" id="ARBA00022723"/>
    </source>
</evidence>
<evidence type="ECO:0000256" key="9">
    <source>
        <dbReference type="ARBA" id="ARBA00023049"/>
    </source>
</evidence>
<feature type="transmembrane region" description="Helical" evidence="11">
    <location>
        <begin position="457"/>
        <end position="479"/>
    </location>
</feature>
<dbReference type="InterPro" id="IPR001915">
    <property type="entry name" value="Peptidase_M48"/>
</dbReference>
<keyword evidence="2" id="KW-1003">Cell membrane</keyword>
<dbReference type="GO" id="GO:0046872">
    <property type="term" value="F:metal ion binding"/>
    <property type="evidence" value="ECO:0007669"/>
    <property type="project" value="UniProtKB-KW"/>
</dbReference>
<evidence type="ECO:0000256" key="1">
    <source>
        <dbReference type="ARBA" id="ARBA00001947"/>
    </source>
</evidence>
<evidence type="ECO:0000256" key="7">
    <source>
        <dbReference type="ARBA" id="ARBA00022833"/>
    </source>
</evidence>
<evidence type="ECO:0000256" key="10">
    <source>
        <dbReference type="ARBA" id="ARBA00023136"/>
    </source>
</evidence>
<evidence type="ECO:0000259" key="12">
    <source>
        <dbReference type="Pfam" id="PF01435"/>
    </source>
</evidence>
<protein>
    <recommendedName>
        <fullName evidence="12">Peptidase M48 domain-containing protein</fullName>
    </recommendedName>
</protein>
<comment type="cofactor">
    <cofactor evidence="1">
        <name>Zn(2+)</name>
        <dbReference type="ChEBI" id="CHEBI:29105"/>
    </cofactor>
</comment>
<keyword evidence="6" id="KW-0378">Hydrolase</keyword>
<proteinExistence type="predicted"/>
<evidence type="ECO:0000256" key="11">
    <source>
        <dbReference type="SAM" id="Phobius"/>
    </source>
</evidence>
<feature type="transmembrane region" description="Helical" evidence="11">
    <location>
        <begin position="343"/>
        <end position="363"/>
    </location>
</feature>
<feature type="transmembrane region" description="Helical" evidence="11">
    <location>
        <begin position="84"/>
        <end position="102"/>
    </location>
</feature>
<reference evidence="13" key="1">
    <citation type="journal article" date="2015" name="Nature">
        <title>Complex archaea that bridge the gap between prokaryotes and eukaryotes.</title>
        <authorList>
            <person name="Spang A."/>
            <person name="Saw J.H."/>
            <person name="Jorgensen S.L."/>
            <person name="Zaremba-Niedzwiedzka K."/>
            <person name="Martijn J."/>
            <person name="Lind A.E."/>
            <person name="van Eijk R."/>
            <person name="Schleper C."/>
            <person name="Guy L."/>
            <person name="Ettema T.J."/>
        </authorList>
    </citation>
    <scope>NUCLEOTIDE SEQUENCE</scope>
</reference>
<dbReference type="InterPro" id="IPR050083">
    <property type="entry name" value="HtpX_protease"/>
</dbReference>
<dbReference type="PANTHER" id="PTHR43221">
    <property type="entry name" value="PROTEASE HTPX"/>
    <property type="match status" value="1"/>
</dbReference>
<keyword evidence="7" id="KW-0862">Zinc</keyword>
<keyword evidence="4 11" id="KW-0812">Transmembrane</keyword>
<dbReference type="EMBL" id="LAZR01000039">
    <property type="protein sequence ID" value="KKO00608.1"/>
    <property type="molecule type" value="Genomic_DNA"/>
</dbReference>
<feature type="domain" description="Peptidase M48" evidence="12">
    <location>
        <begin position="238"/>
        <end position="386"/>
    </location>
</feature>
<dbReference type="AlphaFoldDB" id="A0A0F9VL51"/>
<evidence type="ECO:0000256" key="4">
    <source>
        <dbReference type="ARBA" id="ARBA00022692"/>
    </source>
</evidence>
<keyword evidence="10 11" id="KW-0472">Membrane</keyword>
<dbReference type="CDD" id="cd07345">
    <property type="entry name" value="M48A_Ste24p-like"/>
    <property type="match status" value="1"/>
</dbReference>
<dbReference type="GO" id="GO:0006508">
    <property type="term" value="P:proteolysis"/>
    <property type="evidence" value="ECO:0007669"/>
    <property type="project" value="UniProtKB-KW"/>
</dbReference>
<evidence type="ECO:0000256" key="6">
    <source>
        <dbReference type="ARBA" id="ARBA00022801"/>
    </source>
</evidence>
<gene>
    <name evidence="13" type="ORF">LCGC14_0123800</name>
</gene>
<evidence type="ECO:0000256" key="3">
    <source>
        <dbReference type="ARBA" id="ARBA00022670"/>
    </source>
</evidence>
<feature type="transmembrane region" description="Helical" evidence="11">
    <location>
        <begin position="205"/>
        <end position="226"/>
    </location>
</feature>
<keyword evidence="5" id="KW-0479">Metal-binding</keyword>
<dbReference type="Pfam" id="PF01435">
    <property type="entry name" value="Peptidase_M48"/>
    <property type="match status" value="1"/>
</dbReference>
<evidence type="ECO:0000256" key="2">
    <source>
        <dbReference type="ARBA" id="ARBA00022475"/>
    </source>
</evidence>
<dbReference type="PANTHER" id="PTHR43221:SF2">
    <property type="entry name" value="PROTEASE HTPX HOMOLOG"/>
    <property type="match status" value="1"/>
</dbReference>
<evidence type="ECO:0000313" key="13">
    <source>
        <dbReference type="EMBL" id="KKO00608.1"/>
    </source>
</evidence>
<keyword evidence="3" id="KW-0645">Protease</keyword>